<organism evidence="2 3">
    <name type="scientific">Puccinia sorghi</name>
    <dbReference type="NCBI Taxonomy" id="27349"/>
    <lineage>
        <taxon>Eukaryota</taxon>
        <taxon>Fungi</taxon>
        <taxon>Dikarya</taxon>
        <taxon>Basidiomycota</taxon>
        <taxon>Pucciniomycotina</taxon>
        <taxon>Pucciniomycetes</taxon>
        <taxon>Pucciniales</taxon>
        <taxon>Pucciniaceae</taxon>
        <taxon>Puccinia</taxon>
    </lineage>
</organism>
<protein>
    <submittedName>
        <fullName evidence="2">Uncharacterized protein</fullName>
    </submittedName>
</protein>
<keyword evidence="1" id="KW-0812">Transmembrane</keyword>
<feature type="transmembrane region" description="Helical" evidence="1">
    <location>
        <begin position="688"/>
        <end position="709"/>
    </location>
</feature>
<dbReference type="EMBL" id="LAVV01007457">
    <property type="protein sequence ID" value="KNZ55863.1"/>
    <property type="molecule type" value="Genomic_DNA"/>
</dbReference>
<feature type="transmembrane region" description="Helical" evidence="1">
    <location>
        <begin position="264"/>
        <end position="282"/>
    </location>
</feature>
<name>A0A0L6V545_9BASI</name>
<dbReference type="AlphaFoldDB" id="A0A0L6V545"/>
<proteinExistence type="predicted"/>
<comment type="caution">
    <text evidence="2">The sequence shown here is derived from an EMBL/GenBank/DDBJ whole genome shotgun (WGS) entry which is preliminary data.</text>
</comment>
<dbReference type="VEuPathDB" id="FungiDB:VP01_255g2"/>
<feature type="transmembrane region" description="Helical" evidence="1">
    <location>
        <begin position="957"/>
        <end position="977"/>
    </location>
</feature>
<keyword evidence="3" id="KW-1185">Reference proteome</keyword>
<feature type="transmembrane region" description="Helical" evidence="1">
    <location>
        <begin position="662"/>
        <end position="682"/>
    </location>
</feature>
<evidence type="ECO:0000313" key="2">
    <source>
        <dbReference type="EMBL" id="KNZ55863.1"/>
    </source>
</evidence>
<keyword evidence="1" id="KW-0472">Membrane</keyword>
<feature type="transmembrane region" description="Helical" evidence="1">
    <location>
        <begin position="898"/>
        <end position="915"/>
    </location>
</feature>
<gene>
    <name evidence="2" type="ORF">VP01_255g2</name>
</gene>
<keyword evidence="1" id="KW-1133">Transmembrane helix</keyword>
<accession>A0A0L6V545</accession>
<feature type="transmembrane region" description="Helical" evidence="1">
    <location>
        <begin position="184"/>
        <end position="206"/>
    </location>
</feature>
<feature type="transmembrane region" description="Helical" evidence="1">
    <location>
        <begin position="12"/>
        <end position="28"/>
    </location>
</feature>
<dbReference type="Proteomes" id="UP000037035">
    <property type="component" value="Unassembled WGS sequence"/>
</dbReference>
<evidence type="ECO:0000313" key="3">
    <source>
        <dbReference type="Proteomes" id="UP000037035"/>
    </source>
</evidence>
<reference evidence="2 3" key="1">
    <citation type="submission" date="2015-08" db="EMBL/GenBank/DDBJ databases">
        <title>Next Generation Sequencing and Analysis of the Genome of Puccinia sorghi L Schw, the Causal Agent of Maize Common Rust.</title>
        <authorList>
            <person name="Rochi L."/>
            <person name="Burguener G."/>
            <person name="Darino M."/>
            <person name="Turjanski A."/>
            <person name="Kreff E."/>
            <person name="Dieguez M.J."/>
            <person name="Sacco F."/>
        </authorList>
    </citation>
    <scope>NUCLEOTIDE SEQUENCE [LARGE SCALE GENOMIC DNA]</scope>
    <source>
        <strain evidence="2 3">RO10H11247</strain>
    </source>
</reference>
<feature type="transmembrane region" description="Helical" evidence="1">
    <location>
        <begin position="1037"/>
        <end position="1055"/>
    </location>
</feature>
<sequence>MTSPSPSLALYLHPYIPISVDLFFFVAIQEKKKNAAFFSFSQSLELSSSYLCSKALENLYTLNFVSRGSVYNLAGHCYQSFIYCDSTVALCSKAFFWPCSISIGANQLTATTKYEFGPFIPLASNQGKFLQLSLVYKQKKKAELAGPAPCVHELGELKKKNGKKPVFPNKRKTGFCPVFDNFDIIFRFQVMMFMFSTGSLSLAAVFCQEELSSLVVGSKIKSLVQVSAELQVQQIQSWLITSGEDYLISNTICGHQICLWSSNVNFHISHFLIVSSFYYYWLNKYRFAIKRNHINLIGQAVDVHFYLQYGSRGNTENHRPTSHHLELTKEEEVNATNRLILSVYDNCATLVIYTDVSYDKAKGGQQQFFHSDCVVCKLNVNQSLVESLLQWEFFYSESTILVIFPSLQNPLFSNNKFEAVGLKLDFDHIHMGLQKLDDCNTAKPGQYLFSQILQLWLRVSKDTHINLLGCPGNKQTRLPGSNTAHQCDQFHILCVAETPPNPKDVFEKTNLQSTIINQLAGGTLCFIISNYIMVDLVIFDTPYFSYLTSLSFLSGFHSVFFEQLHHLSGSIFLLHPWNKCILNSTAVEMQHSSAKLPTKLHLFGYVDYLAQSLSNLHSEFSSNLVESLLEKVWISFLNWDKTKFLSKVLNGAVYEKMNKSKLVYSVSFYLSSVSLSLILFFTRQQSLLVAWLAVLLTIISSSSLCLALYNITQEDGEILFVNNVWDGSVINIDDGCVFGTQSTTTSTCTQSLHHFILPNVAISPHFSDPKQQNQIKLNSLVIAMLCLTGTPVILLDPRNYIPLAKRAEKAERMNIYGLDSVLLRNKRNSQKVPQSRMKGRGLLSGRLISGLEKKVKVSECTGKYLENDIGLVTQSIWVFRESYSREKENYNQQDKEKGILFSFCSFVLLFFNFYINSTVTSKTGEPLIITTITTISDCYKIFLMKTISYRNIVNLQYTYQLLCSQAPIILLFLLCYFENFQSTKRSRNLVYFMNKQDTHYFAVFWRLWSISKAGTSPLIFFSSQVPFSALIKGMKDFFLIIYFNISILIVSGGLLRGG</sequence>
<evidence type="ECO:0000256" key="1">
    <source>
        <dbReference type="SAM" id="Phobius"/>
    </source>
</evidence>